<evidence type="ECO:0000313" key="2">
    <source>
        <dbReference type="Proteomes" id="UP000647587"/>
    </source>
</evidence>
<evidence type="ECO:0000313" key="1">
    <source>
        <dbReference type="EMBL" id="GGK42267.1"/>
    </source>
</evidence>
<accession>A0ABQ2F2L4</accession>
<dbReference type="EMBL" id="BMPP01000031">
    <property type="protein sequence ID" value="GGK42267.1"/>
    <property type="molecule type" value="Genomic_DNA"/>
</dbReference>
<reference evidence="2" key="1">
    <citation type="journal article" date="2019" name="Int. J. Syst. Evol. Microbiol.">
        <title>The Global Catalogue of Microorganisms (GCM) 10K type strain sequencing project: providing services to taxonomists for standard genome sequencing and annotation.</title>
        <authorList>
            <consortium name="The Broad Institute Genomics Platform"/>
            <consortium name="The Broad Institute Genome Sequencing Center for Infectious Disease"/>
            <person name="Wu L."/>
            <person name="Ma J."/>
        </authorList>
    </citation>
    <scope>NUCLEOTIDE SEQUENCE [LARGE SCALE GENOMIC DNA]</scope>
    <source>
        <strain evidence="2">JCM 30331</strain>
    </source>
</reference>
<keyword evidence="2" id="KW-1185">Reference proteome</keyword>
<protein>
    <submittedName>
        <fullName evidence="1">Uncharacterized protein</fullName>
    </submittedName>
</protein>
<dbReference type="RefSeq" id="WP_189011953.1">
    <property type="nucleotide sequence ID" value="NZ_BMPP01000031.1"/>
</dbReference>
<gene>
    <name evidence="1" type="ORF">GCM10008955_40010</name>
</gene>
<dbReference type="Proteomes" id="UP000647587">
    <property type="component" value="Unassembled WGS sequence"/>
</dbReference>
<name>A0ABQ2F2L4_9DEIO</name>
<proteinExistence type="predicted"/>
<comment type="caution">
    <text evidence="1">The sequence shown here is derived from an EMBL/GenBank/DDBJ whole genome shotgun (WGS) entry which is preliminary data.</text>
</comment>
<sequence length="152" mass="17549">MTYYTDEEMQDLDLIWYAVDQHHLAVLATDGPGVIPAHLRASRKELDVLFSFMGTLPECSDALAEHIPGLTSDHWSSHVNEVDLDYVRGGLFFYDAMTSYTRDRHAYIRTAQPTVPLSIDQLPTHVRELLLRLKDENLDFSRDTRLQWAEKE</sequence>
<organism evidence="1 2">
    <name type="scientific">Deinococcus malanensis</name>
    <dbReference type="NCBI Taxonomy" id="1706855"/>
    <lineage>
        <taxon>Bacteria</taxon>
        <taxon>Thermotogati</taxon>
        <taxon>Deinococcota</taxon>
        <taxon>Deinococci</taxon>
        <taxon>Deinococcales</taxon>
        <taxon>Deinococcaceae</taxon>
        <taxon>Deinococcus</taxon>
    </lineage>
</organism>